<sequence length="673" mass="69721">MNILSDSVEQDVRQPDDAGAPDASGSDGAPRRKGLRRGLRNLVASRRQAAQDREPGRAEGGEGEASGAGGEAAAAAPREPRPRSRRKPAAAAAVTTAGESADGDQAVAGAGSEGAAQPQGDKQPGGNRKRRQQPQRKAALVDGEARPAGGNQGKRGKGGNRGQGQQGGQQNNPGGQKAGGRGERSERGDRKGDKAGGADKGKGGKGGEQPLLVKSAAKAAAGAEDLFKFVISEQYDQEDMVVPRTKAKPVRELTSDDDAPKLHKVLAEGGLGSRREMEELILQGRVSVNGLPAHIGQRILPTDQVRVNGKLIHRKISTKPPRVLLYHKPAGEIVSQSDPEGRPTVFDSLPRIKTGKWVAVGRLDFNTEGLLIFTTSGDIANRFMHPRYGVEREYAVRTLGELGESDRQRLLHGIELDDGEANFLRIADGGGEGVNQWYHVALTEGRNREVRRMFEAVGLTVSRLIRTRYGQFLLPRGLKRGRWQELEAADVRTLMAGIGLKAPGKGEQQPKGGSKVGGRKARTEAAIAGMPMPTGMDGLPRFEKGGQRGGGGAGRGQPDPMQTSMGYIPTGPAPLTSHTTKFGGGQGGMRGGQGGMRGGMGGAGGAGGAGGGFGGGRGGRAQQRRGGGDVNGNVMPKASKGGNGGGGSGGGAGGNNRRQRGRGGHGGGHGGNR</sequence>
<dbReference type="EC" id="5.4.99.-" evidence="5"/>
<dbReference type="SUPFAM" id="SSF55120">
    <property type="entry name" value="Pseudouridine synthase"/>
    <property type="match status" value="1"/>
</dbReference>
<dbReference type="InterPro" id="IPR006145">
    <property type="entry name" value="PsdUridine_synth_RsuA/RluA"/>
</dbReference>
<evidence type="ECO:0000259" key="7">
    <source>
        <dbReference type="SMART" id="SM00363"/>
    </source>
</evidence>
<dbReference type="InterPro" id="IPR050343">
    <property type="entry name" value="RsuA_PseudoU_synthase"/>
</dbReference>
<dbReference type="Proteomes" id="UP000245754">
    <property type="component" value="Unassembled WGS sequence"/>
</dbReference>
<dbReference type="PANTHER" id="PTHR47683">
    <property type="entry name" value="PSEUDOURIDINE SYNTHASE FAMILY PROTEIN-RELATED"/>
    <property type="match status" value="1"/>
</dbReference>
<dbReference type="InterPro" id="IPR002942">
    <property type="entry name" value="S4_RNA-bd"/>
</dbReference>
<feature type="region of interest" description="Disordered" evidence="6">
    <location>
        <begin position="1"/>
        <end position="209"/>
    </location>
</feature>
<feature type="domain" description="RNA-binding S4" evidence="7">
    <location>
        <begin position="260"/>
        <end position="320"/>
    </location>
</feature>
<dbReference type="Gene3D" id="3.30.70.580">
    <property type="entry name" value="Pseudouridine synthase I, catalytic domain, N-terminal subdomain"/>
    <property type="match status" value="1"/>
</dbReference>
<dbReference type="NCBIfam" id="TIGR00093">
    <property type="entry name" value="pseudouridine synthase"/>
    <property type="match status" value="1"/>
</dbReference>
<evidence type="ECO:0000256" key="4">
    <source>
        <dbReference type="PROSITE-ProRule" id="PRU00182"/>
    </source>
</evidence>
<dbReference type="InterPro" id="IPR020103">
    <property type="entry name" value="PsdUridine_synth_cat_dom_sf"/>
</dbReference>
<name>A0A316EYA3_9BURK</name>
<dbReference type="InterPro" id="IPR036986">
    <property type="entry name" value="S4_RNA-bd_sf"/>
</dbReference>
<dbReference type="SUPFAM" id="SSF55174">
    <property type="entry name" value="Alpha-L RNA-binding motif"/>
    <property type="match status" value="1"/>
</dbReference>
<organism evidence="8 9">
    <name type="scientific">Cupriavidus plantarum</name>
    <dbReference type="NCBI Taxonomy" id="942865"/>
    <lineage>
        <taxon>Bacteria</taxon>
        <taxon>Pseudomonadati</taxon>
        <taxon>Pseudomonadota</taxon>
        <taxon>Betaproteobacteria</taxon>
        <taxon>Burkholderiales</taxon>
        <taxon>Burkholderiaceae</taxon>
        <taxon>Cupriavidus</taxon>
    </lineage>
</organism>
<dbReference type="InterPro" id="IPR018496">
    <property type="entry name" value="PsdUridine_synth_RsuA/RluB_CS"/>
</dbReference>
<dbReference type="InterPro" id="IPR020094">
    <property type="entry name" value="TruA/RsuA/RluB/E/F_N"/>
</dbReference>
<accession>A0A316EYA3</accession>
<evidence type="ECO:0000313" key="8">
    <source>
        <dbReference type="EMBL" id="PWK37002.1"/>
    </source>
</evidence>
<comment type="similarity">
    <text evidence="1 5">Belongs to the pseudouridine synthase RsuA family.</text>
</comment>
<evidence type="ECO:0000313" key="9">
    <source>
        <dbReference type="Proteomes" id="UP000245754"/>
    </source>
</evidence>
<evidence type="ECO:0000256" key="5">
    <source>
        <dbReference type="RuleBase" id="RU003887"/>
    </source>
</evidence>
<dbReference type="PROSITE" id="PS01149">
    <property type="entry name" value="PSI_RSU"/>
    <property type="match status" value="1"/>
</dbReference>
<dbReference type="PANTHER" id="PTHR47683:SF3">
    <property type="entry name" value="RIBOSOMAL LARGE SUBUNIT PSEUDOURIDINE SYNTHASE B"/>
    <property type="match status" value="1"/>
</dbReference>
<dbReference type="InterPro" id="IPR042092">
    <property type="entry name" value="PsdUridine_s_RsuA/RluB/E/F_cat"/>
</dbReference>
<evidence type="ECO:0000256" key="6">
    <source>
        <dbReference type="SAM" id="MobiDB-lite"/>
    </source>
</evidence>
<feature type="compositionally biased region" description="Basic and acidic residues" evidence="6">
    <location>
        <begin position="49"/>
        <end position="60"/>
    </location>
</feature>
<feature type="compositionally biased region" description="Gly residues" evidence="6">
    <location>
        <begin position="641"/>
        <end position="654"/>
    </location>
</feature>
<dbReference type="GO" id="GO:0120159">
    <property type="term" value="F:rRNA pseudouridine synthase activity"/>
    <property type="evidence" value="ECO:0007669"/>
    <property type="project" value="UniProtKB-ARBA"/>
</dbReference>
<dbReference type="SMART" id="SM00363">
    <property type="entry name" value="S4"/>
    <property type="match status" value="1"/>
</dbReference>
<feature type="compositionally biased region" description="Low complexity" evidence="6">
    <location>
        <begin position="17"/>
        <end position="28"/>
    </location>
</feature>
<comment type="caution">
    <text evidence="8">The sequence shown here is derived from an EMBL/GenBank/DDBJ whole genome shotgun (WGS) entry which is preliminary data.</text>
</comment>
<dbReference type="Pfam" id="PF01479">
    <property type="entry name" value="S4"/>
    <property type="match status" value="1"/>
</dbReference>
<dbReference type="FunFam" id="3.10.290.10:FF:000003">
    <property type="entry name" value="Pseudouridine synthase"/>
    <property type="match status" value="1"/>
</dbReference>
<gene>
    <name evidence="8" type="ORF">C7419_101878</name>
</gene>
<dbReference type="InterPro" id="IPR000748">
    <property type="entry name" value="PsdUridine_synth_RsuA/RluB/E/F"/>
</dbReference>
<feature type="compositionally biased region" description="Gly residues" evidence="6">
    <location>
        <begin position="582"/>
        <end position="619"/>
    </location>
</feature>
<dbReference type="GO" id="GO:0003723">
    <property type="term" value="F:RNA binding"/>
    <property type="evidence" value="ECO:0007669"/>
    <property type="project" value="UniProtKB-KW"/>
</dbReference>
<dbReference type="EMBL" id="QGGT01000001">
    <property type="protein sequence ID" value="PWK37002.1"/>
    <property type="molecule type" value="Genomic_DNA"/>
</dbReference>
<dbReference type="CDD" id="cd02556">
    <property type="entry name" value="PseudoU_synth_RluB"/>
    <property type="match status" value="1"/>
</dbReference>
<keyword evidence="3 5" id="KW-0413">Isomerase</keyword>
<evidence type="ECO:0000256" key="3">
    <source>
        <dbReference type="ARBA" id="ARBA00023235"/>
    </source>
</evidence>
<protein>
    <recommendedName>
        <fullName evidence="5">Pseudouridine synthase</fullName>
        <ecNumber evidence="5">5.4.99.-</ecNumber>
    </recommendedName>
</protein>
<dbReference type="Pfam" id="PF00849">
    <property type="entry name" value="PseudoU_synth_2"/>
    <property type="match status" value="1"/>
</dbReference>
<evidence type="ECO:0000256" key="2">
    <source>
        <dbReference type="ARBA" id="ARBA00022884"/>
    </source>
</evidence>
<dbReference type="GO" id="GO:0000455">
    <property type="term" value="P:enzyme-directed rRNA pseudouridine synthesis"/>
    <property type="evidence" value="ECO:0007669"/>
    <property type="project" value="UniProtKB-ARBA"/>
</dbReference>
<feature type="compositionally biased region" description="Low complexity" evidence="6">
    <location>
        <begin position="89"/>
        <end position="100"/>
    </location>
</feature>
<keyword evidence="2 4" id="KW-0694">RNA-binding</keyword>
<feature type="region of interest" description="Disordered" evidence="6">
    <location>
        <begin position="501"/>
        <end position="673"/>
    </location>
</feature>
<proteinExistence type="inferred from homology"/>
<dbReference type="PROSITE" id="PS50889">
    <property type="entry name" value="S4"/>
    <property type="match status" value="1"/>
</dbReference>
<keyword evidence="9" id="KW-1185">Reference proteome</keyword>
<evidence type="ECO:0000256" key="1">
    <source>
        <dbReference type="ARBA" id="ARBA00008348"/>
    </source>
</evidence>
<reference evidence="8 9" key="1">
    <citation type="submission" date="2018-05" db="EMBL/GenBank/DDBJ databases">
        <title>Genomic Encyclopedia of Type Strains, Phase IV (KMG-V): Genome sequencing to study the core and pangenomes of soil and plant-associated prokaryotes.</title>
        <authorList>
            <person name="Whitman W."/>
        </authorList>
    </citation>
    <scope>NUCLEOTIDE SEQUENCE [LARGE SCALE GENOMIC DNA]</scope>
    <source>
        <strain evidence="8 9">SLV-132</strain>
    </source>
</reference>
<dbReference type="CDD" id="cd00165">
    <property type="entry name" value="S4"/>
    <property type="match status" value="1"/>
</dbReference>
<dbReference type="NCBIfam" id="NF007976">
    <property type="entry name" value="PRK10700.1"/>
    <property type="match status" value="1"/>
</dbReference>
<feature type="compositionally biased region" description="Gly residues" evidence="6">
    <location>
        <begin position="664"/>
        <end position="673"/>
    </location>
</feature>
<dbReference type="AlphaFoldDB" id="A0A316EYA3"/>
<dbReference type="Gene3D" id="3.10.290.10">
    <property type="entry name" value="RNA-binding S4 domain"/>
    <property type="match status" value="1"/>
</dbReference>
<feature type="compositionally biased region" description="Basic and acidic residues" evidence="6">
    <location>
        <begin position="180"/>
        <end position="202"/>
    </location>
</feature>
<dbReference type="Gene3D" id="3.30.70.1560">
    <property type="entry name" value="Alpha-L RNA-binding motif"/>
    <property type="match status" value="1"/>
</dbReference>